<gene>
    <name evidence="13" type="primary">LOC106459841</name>
</gene>
<dbReference type="InterPro" id="IPR019821">
    <property type="entry name" value="Kinesin_motor_CS"/>
</dbReference>
<dbReference type="GeneID" id="106459841"/>
<dbReference type="InterPro" id="IPR027417">
    <property type="entry name" value="P-loop_NTPase"/>
</dbReference>
<dbReference type="InterPro" id="IPR036961">
    <property type="entry name" value="Kinesin_motor_dom_sf"/>
</dbReference>
<dbReference type="Pfam" id="PF00225">
    <property type="entry name" value="Kinesin"/>
    <property type="match status" value="1"/>
</dbReference>
<evidence type="ECO:0000256" key="5">
    <source>
        <dbReference type="ARBA" id="ARBA00023054"/>
    </source>
</evidence>
<evidence type="ECO:0000313" key="13">
    <source>
        <dbReference type="RefSeq" id="XP_022242092.1"/>
    </source>
</evidence>
<keyword evidence="3 8" id="KW-0547">Nucleotide-binding</keyword>
<organism evidence="12 13">
    <name type="scientific">Limulus polyphemus</name>
    <name type="common">Atlantic horseshoe crab</name>
    <dbReference type="NCBI Taxonomy" id="6850"/>
    <lineage>
        <taxon>Eukaryota</taxon>
        <taxon>Metazoa</taxon>
        <taxon>Ecdysozoa</taxon>
        <taxon>Arthropoda</taxon>
        <taxon>Chelicerata</taxon>
        <taxon>Merostomata</taxon>
        <taxon>Xiphosura</taxon>
        <taxon>Limulidae</taxon>
        <taxon>Limulus</taxon>
    </lineage>
</organism>
<sequence>MAGKHKSTDGQQQQLTVALRIRPIFANEANRGPGVVARAVAGKIVIFQNPQARNTADVLRAKRSHEKRFVFDWAFDGKTTQEEVYIKTTKQLVDNVMKGYNATVFAYGATGAGKTHTMVGTDQDPGIMVRALSDLFKEVRNNSDATSYEVKMSYLEVYNENIRDLLNSHSGQLDLREDSQGNHQVIGLSEVSVSNEYEVMKILTKGNKNRTQEATGANQTSSRSHAMLQVHVKQSDRLRNTVQKVRTGTLYMVDLAGSERASHTRNTGQRFKEGAHINMSLLALGNCINALAVRGVKYVNFRDSKLTRLLKEPLSGNCQTVMIAHISPAAIHFDESRNTLLYADRAKNITNKVSNEKKMSDEDMKKLRDDIIVSFNRQMEVRKKVMEIDNKLLELTTEFGKLAITLNDWETEKAKLDSEKDKETSDGEEEEEPQHVRQAWDDIEFVISEQHRYLSLREETEKEYDSCCEKTYKLAETLPQKTNSEEQKELLDILMRVHELEIEKMEMQADQILREHELRQRDILLARFDKQRQLCDEIITKQRAMIDSMDNGDDKNMKPSRELLELYQIYSREFDGRESVINQLNNNDHRTNSLWKARPPGTTDSMLSVKNVERRPRRNSLQLPPISR</sequence>
<keyword evidence="5" id="KW-0175">Coiled coil</keyword>
<dbReference type="InterPro" id="IPR027640">
    <property type="entry name" value="Kinesin-like_fam"/>
</dbReference>
<comment type="subcellular location">
    <subcellularLocation>
        <location evidence="1">Cytoplasm</location>
        <location evidence="1">Cytoskeleton</location>
    </subcellularLocation>
</comment>
<keyword evidence="4 8" id="KW-0067">ATP-binding</keyword>
<name>A0ABM1SEN7_LIMPO</name>
<dbReference type="PANTHER" id="PTHR47968">
    <property type="entry name" value="CENTROMERE PROTEIN E"/>
    <property type="match status" value="1"/>
</dbReference>
<accession>A0ABM1SEN7</accession>
<evidence type="ECO:0000259" key="11">
    <source>
        <dbReference type="PROSITE" id="PS50067"/>
    </source>
</evidence>
<comment type="similarity">
    <text evidence="8 9">Belongs to the TRAFAC class myosin-kinesin ATPase superfamily. Kinesin family.</text>
</comment>
<evidence type="ECO:0000256" key="1">
    <source>
        <dbReference type="ARBA" id="ARBA00004245"/>
    </source>
</evidence>
<dbReference type="PRINTS" id="PR00380">
    <property type="entry name" value="KINESINHEAVY"/>
</dbReference>
<reference evidence="13" key="1">
    <citation type="submission" date="2025-08" db="UniProtKB">
        <authorList>
            <consortium name="RefSeq"/>
        </authorList>
    </citation>
    <scope>IDENTIFICATION</scope>
    <source>
        <tissue evidence="13">Muscle</tissue>
    </source>
</reference>
<dbReference type="PANTHER" id="PTHR47968:SF13">
    <property type="entry name" value="KINESIN-LIKE PROTEIN KIF19 ISOFORM X1"/>
    <property type="match status" value="1"/>
</dbReference>
<protein>
    <recommendedName>
        <fullName evidence="9">Kinesin-like protein</fullName>
    </recommendedName>
</protein>
<keyword evidence="12" id="KW-1185">Reference proteome</keyword>
<dbReference type="SUPFAM" id="SSF52540">
    <property type="entry name" value="P-loop containing nucleoside triphosphate hydrolases"/>
    <property type="match status" value="1"/>
</dbReference>
<feature type="domain" description="Kinesin motor" evidence="11">
    <location>
        <begin position="14"/>
        <end position="349"/>
    </location>
</feature>
<feature type="compositionally biased region" description="Basic and acidic residues" evidence="10">
    <location>
        <begin position="414"/>
        <end position="425"/>
    </location>
</feature>
<keyword evidence="2 9" id="KW-0493">Microtubule</keyword>
<dbReference type="SMART" id="SM00129">
    <property type="entry name" value="KISc"/>
    <property type="match status" value="1"/>
</dbReference>
<evidence type="ECO:0000256" key="8">
    <source>
        <dbReference type="PROSITE-ProRule" id="PRU00283"/>
    </source>
</evidence>
<evidence type="ECO:0000256" key="9">
    <source>
        <dbReference type="RuleBase" id="RU000394"/>
    </source>
</evidence>
<evidence type="ECO:0000256" key="4">
    <source>
        <dbReference type="ARBA" id="ARBA00022840"/>
    </source>
</evidence>
<dbReference type="PROSITE" id="PS00411">
    <property type="entry name" value="KINESIN_MOTOR_1"/>
    <property type="match status" value="1"/>
</dbReference>
<evidence type="ECO:0000256" key="3">
    <source>
        <dbReference type="ARBA" id="ARBA00022741"/>
    </source>
</evidence>
<dbReference type="InterPro" id="IPR001752">
    <property type="entry name" value="Kinesin_motor_dom"/>
</dbReference>
<proteinExistence type="inferred from homology"/>
<dbReference type="Gene3D" id="3.40.850.10">
    <property type="entry name" value="Kinesin motor domain"/>
    <property type="match status" value="1"/>
</dbReference>
<keyword evidence="7" id="KW-0206">Cytoskeleton</keyword>
<keyword evidence="6 8" id="KW-0505">Motor protein</keyword>
<evidence type="ECO:0000256" key="10">
    <source>
        <dbReference type="SAM" id="MobiDB-lite"/>
    </source>
</evidence>
<evidence type="ECO:0000256" key="2">
    <source>
        <dbReference type="ARBA" id="ARBA00022701"/>
    </source>
</evidence>
<dbReference type="RefSeq" id="XP_022242092.1">
    <property type="nucleotide sequence ID" value="XM_022386384.1"/>
</dbReference>
<evidence type="ECO:0000256" key="6">
    <source>
        <dbReference type="ARBA" id="ARBA00023175"/>
    </source>
</evidence>
<evidence type="ECO:0000313" key="12">
    <source>
        <dbReference type="Proteomes" id="UP000694941"/>
    </source>
</evidence>
<keyword evidence="7" id="KW-0963">Cytoplasm</keyword>
<dbReference type="Proteomes" id="UP000694941">
    <property type="component" value="Unplaced"/>
</dbReference>
<dbReference type="PROSITE" id="PS50067">
    <property type="entry name" value="KINESIN_MOTOR_2"/>
    <property type="match status" value="1"/>
</dbReference>
<evidence type="ECO:0000256" key="7">
    <source>
        <dbReference type="ARBA" id="ARBA00023212"/>
    </source>
</evidence>
<feature type="region of interest" description="Disordered" evidence="10">
    <location>
        <begin position="414"/>
        <end position="435"/>
    </location>
</feature>
<feature type="binding site" evidence="8">
    <location>
        <begin position="108"/>
        <end position="115"/>
    </location>
    <ligand>
        <name>ATP</name>
        <dbReference type="ChEBI" id="CHEBI:30616"/>
    </ligand>
</feature>